<dbReference type="SFLD" id="SFLDS00003">
    <property type="entry name" value="Haloacid_Dehalogenase"/>
    <property type="match status" value="1"/>
</dbReference>
<dbReference type="InterPro" id="IPR051540">
    <property type="entry name" value="S-2-haloacid_dehalogenase"/>
</dbReference>
<gene>
    <name evidence="2" type="ORF">ACFY1D_22970</name>
</gene>
<dbReference type="PANTHER" id="PTHR43316">
    <property type="entry name" value="HYDROLASE, HALOACID DELAHOGENASE-RELATED"/>
    <property type="match status" value="1"/>
</dbReference>
<dbReference type="CDD" id="cd02588">
    <property type="entry name" value="HAD_L2-DEX"/>
    <property type="match status" value="1"/>
</dbReference>
<keyword evidence="3" id="KW-1185">Reference proteome</keyword>
<dbReference type="InterPro" id="IPR023214">
    <property type="entry name" value="HAD_sf"/>
</dbReference>
<proteinExistence type="predicted"/>
<dbReference type="SFLD" id="SFLDG01129">
    <property type="entry name" value="C1.5:_HAD__Beta-PGM__Phosphata"/>
    <property type="match status" value="1"/>
</dbReference>
<evidence type="ECO:0000313" key="2">
    <source>
        <dbReference type="EMBL" id="MFF4524255.1"/>
    </source>
</evidence>
<dbReference type="Proteomes" id="UP001602058">
    <property type="component" value="Unassembled WGS sequence"/>
</dbReference>
<name>A0ABW6UQ25_9ACTN</name>
<dbReference type="NCBIfam" id="TIGR01493">
    <property type="entry name" value="HAD-SF-IA-v2"/>
    <property type="match status" value="1"/>
</dbReference>
<sequence length="248" mass="26510">MAESLGIEVVVFDVLGTMVDEPGGLRAAIREALLASDDALDASDTSDAFDASDVSDASVNELLAVWQQHVELEQRRIGQGHRPYASTEIIDAEAAQRVADHAGLADPAAIARLATAGQRLPPWGDSVAGLERLAQRFPVLGLSNAGRTALLRLNAHAGLRWHQALSSEAVLAYKPAPEVYQFAIDTAGCPPERVLMVAAHSWDLRGARARGMRTAYVQRPVGDPPTDSDLFDWRFKGLGELVTALAVG</sequence>
<dbReference type="PRINTS" id="PR00413">
    <property type="entry name" value="HADHALOGNASE"/>
</dbReference>
<evidence type="ECO:0000313" key="3">
    <source>
        <dbReference type="Proteomes" id="UP001602058"/>
    </source>
</evidence>
<evidence type="ECO:0000256" key="1">
    <source>
        <dbReference type="ARBA" id="ARBA00022801"/>
    </source>
</evidence>
<dbReference type="NCBIfam" id="TIGR01428">
    <property type="entry name" value="HAD_type_II"/>
    <property type="match status" value="1"/>
</dbReference>
<dbReference type="InterPro" id="IPR036412">
    <property type="entry name" value="HAD-like_sf"/>
</dbReference>
<dbReference type="InterPro" id="IPR006328">
    <property type="entry name" value="2-HAD"/>
</dbReference>
<comment type="caution">
    <text evidence="2">The sequence shown here is derived from an EMBL/GenBank/DDBJ whole genome shotgun (WGS) entry which is preliminary data.</text>
</comment>
<accession>A0ABW6UQ25</accession>
<dbReference type="SUPFAM" id="SSF56784">
    <property type="entry name" value="HAD-like"/>
    <property type="match status" value="1"/>
</dbReference>
<dbReference type="EMBL" id="JBIAWJ010000012">
    <property type="protein sequence ID" value="MFF4524255.1"/>
    <property type="molecule type" value="Genomic_DNA"/>
</dbReference>
<dbReference type="Gene3D" id="1.10.150.750">
    <property type="match status" value="1"/>
</dbReference>
<keyword evidence="1" id="KW-0378">Hydrolase</keyword>
<dbReference type="Gene3D" id="3.40.50.1000">
    <property type="entry name" value="HAD superfamily/HAD-like"/>
    <property type="match status" value="1"/>
</dbReference>
<dbReference type="RefSeq" id="WP_387888915.1">
    <property type="nucleotide sequence ID" value="NZ_JBIAWJ010000012.1"/>
</dbReference>
<dbReference type="InterPro" id="IPR006439">
    <property type="entry name" value="HAD-SF_hydro_IA"/>
</dbReference>
<protein>
    <submittedName>
        <fullName evidence="2">Haloacid dehalogenase type II</fullName>
    </submittedName>
</protein>
<dbReference type="PANTHER" id="PTHR43316:SF3">
    <property type="entry name" value="HALOACID DEHALOGENASE, TYPE II (AFU_ORTHOLOGUE AFUA_2G07750)-RELATED"/>
    <property type="match status" value="1"/>
</dbReference>
<reference evidence="2 3" key="1">
    <citation type="submission" date="2024-10" db="EMBL/GenBank/DDBJ databases">
        <title>The Natural Products Discovery Center: Release of the First 8490 Sequenced Strains for Exploring Actinobacteria Biosynthetic Diversity.</title>
        <authorList>
            <person name="Kalkreuter E."/>
            <person name="Kautsar S.A."/>
            <person name="Yang D."/>
            <person name="Bader C.D."/>
            <person name="Teijaro C.N."/>
            <person name="Fluegel L."/>
            <person name="Davis C.M."/>
            <person name="Simpson J.R."/>
            <person name="Lauterbach L."/>
            <person name="Steele A.D."/>
            <person name="Gui C."/>
            <person name="Meng S."/>
            <person name="Li G."/>
            <person name="Viehrig K."/>
            <person name="Ye F."/>
            <person name="Su P."/>
            <person name="Kiefer A.F."/>
            <person name="Nichols A."/>
            <person name="Cepeda A.J."/>
            <person name="Yan W."/>
            <person name="Fan B."/>
            <person name="Jiang Y."/>
            <person name="Adhikari A."/>
            <person name="Zheng C.-J."/>
            <person name="Schuster L."/>
            <person name="Cowan T.M."/>
            <person name="Smanski M.J."/>
            <person name="Chevrette M.G."/>
            <person name="De Carvalho L.P.S."/>
            <person name="Shen B."/>
        </authorList>
    </citation>
    <scope>NUCLEOTIDE SEQUENCE [LARGE SCALE GENOMIC DNA]</scope>
    <source>
        <strain evidence="2 3">NPDC001390</strain>
    </source>
</reference>
<dbReference type="Pfam" id="PF00702">
    <property type="entry name" value="Hydrolase"/>
    <property type="match status" value="1"/>
</dbReference>
<organism evidence="2 3">
    <name type="scientific">Streptomyces bluensis</name>
    <dbReference type="NCBI Taxonomy" id="33897"/>
    <lineage>
        <taxon>Bacteria</taxon>
        <taxon>Bacillati</taxon>
        <taxon>Actinomycetota</taxon>
        <taxon>Actinomycetes</taxon>
        <taxon>Kitasatosporales</taxon>
        <taxon>Streptomycetaceae</taxon>
        <taxon>Streptomyces</taxon>
    </lineage>
</organism>